<dbReference type="EMBL" id="CAAALY010244446">
    <property type="protein sequence ID" value="VEL32643.1"/>
    <property type="molecule type" value="Genomic_DNA"/>
</dbReference>
<organism evidence="2 3">
    <name type="scientific">Protopolystoma xenopodis</name>
    <dbReference type="NCBI Taxonomy" id="117903"/>
    <lineage>
        <taxon>Eukaryota</taxon>
        <taxon>Metazoa</taxon>
        <taxon>Spiralia</taxon>
        <taxon>Lophotrochozoa</taxon>
        <taxon>Platyhelminthes</taxon>
        <taxon>Monogenea</taxon>
        <taxon>Polyopisthocotylea</taxon>
        <taxon>Polystomatidea</taxon>
        <taxon>Polystomatidae</taxon>
        <taxon>Protopolystoma</taxon>
    </lineage>
</organism>
<accession>A0A3S5ABK0</accession>
<comment type="caution">
    <text evidence="2">The sequence shown here is derived from an EMBL/GenBank/DDBJ whole genome shotgun (WGS) entry which is preliminary data.</text>
</comment>
<protein>
    <submittedName>
        <fullName evidence="2">Uncharacterized protein</fullName>
    </submittedName>
</protein>
<dbReference type="Proteomes" id="UP000784294">
    <property type="component" value="Unassembled WGS sequence"/>
</dbReference>
<reference evidence="2" key="1">
    <citation type="submission" date="2018-11" db="EMBL/GenBank/DDBJ databases">
        <authorList>
            <consortium name="Pathogen Informatics"/>
        </authorList>
    </citation>
    <scope>NUCLEOTIDE SEQUENCE</scope>
</reference>
<name>A0A3S5ABK0_9PLAT</name>
<evidence type="ECO:0000256" key="1">
    <source>
        <dbReference type="SAM" id="MobiDB-lite"/>
    </source>
</evidence>
<sequence>MVPSIDPTVSLLPPYSQTGSFITASVSSPSSKPPSSAPQTTETDRFQVISNRISAGPAVLASTIFPTPPSATWLVEATKHDLKAPFAKWDLKQTSIWLTKNNLICLPCIALELVL</sequence>
<evidence type="ECO:0000313" key="2">
    <source>
        <dbReference type="EMBL" id="VEL32643.1"/>
    </source>
</evidence>
<proteinExistence type="predicted"/>
<feature type="region of interest" description="Disordered" evidence="1">
    <location>
        <begin position="23"/>
        <end position="42"/>
    </location>
</feature>
<keyword evidence="3" id="KW-1185">Reference proteome</keyword>
<gene>
    <name evidence="2" type="ORF">PXEA_LOCUS26083</name>
</gene>
<dbReference type="AlphaFoldDB" id="A0A3S5ABK0"/>
<evidence type="ECO:0000313" key="3">
    <source>
        <dbReference type="Proteomes" id="UP000784294"/>
    </source>
</evidence>